<dbReference type="RefSeq" id="WP_048513687.1">
    <property type="nucleotide sequence ID" value="NZ_FUXD01000014.1"/>
</dbReference>
<accession>A0A0J6WU70</accession>
<dbReference type="EC" id="2.5.1.6" evidence="5 13"/>
<comment type="similarity">
    <text evidence="4 15">Belongs to the AdoMet synthase family.</text>
</comment>
<dbReference type="InterPro" id="IPR022636">
    <property type="entry name" value="S-AdoMet_synthetase_sfam"/>
</dbReference>
<dbReference type="AlphaFoldDB" id="A0A0J6WU70"/>
<dbReference type="PANTHER" id="PTHR11964">
    <property type="entry name" value="S-ADENOSYLMETHIONINE SYNTHETASE"/>
    <property type="match status" value="1"/>
</dbReference>
<evidence type="ECO:0000313" key="20">
    <source>
        <dbReference type="Proteomes" id="UP000036503"/>
    </source>
</evidence>
<evidence type="ECO:0000256" key="9">
    <source>
        <dbReference type="ARBA" id="ARBA00022741"/>
    </source>
</evidence>
<dbReference type="InterPro" id="IPR022630">
    <property type="entry name" value="S-AdoMet_synt_C"/>
</dbReference>
<evidence type="ECO:0000256" key="12">
    <source>
        <dbReference type="ARBA" id="ARBA00022958"/>
    </source>
</evidence>
<evidence type="ECO:0000256" key="1">
    <source>
        <dbReference type="ARBA" id="ARBA00001946"/>
    </source>
</evidence>
<dbReference type="GO" id="GO:0004478">
    <property type="term" value="F:methionine adenosyltransferase activity"/>
    <property type="evidence" value="ECO:0007669"/>
    <property type="project" value="UniProtKB-UniRule"/>
</dbReference>
<evidence type="ECO:0000313" key="19">
    <source>
        <dbReference type="EMBL" id="KMO87070.1"/>
    </source>
</evidence>
<dbReference type="Proteomes" id="UP000036503">
    <property type="component" value="Unassembled WGS sequence"/>
</dbReference>
<keyword evidence="10" id="KW-0067">ATP-binding</keyword>
<evidence type="ECO:0000256" key="6">
    <source>
        <dbReference type="ARBA" id="ARBA00022563"/>
    </source>
</evidence>
<keyword evidence="11 14" id="KW-0460">Magnesium</keyword>
<dbReference type="PROSITE" id="PS00377">
    <property type="entry name" value="ADOMET_SYNTHASE_2"/>
    <property type="match status" value="1"/>
</dbReference>
<protein>
    <recommendedName>
        <fullName evidence="5 13">Methionine adenosyltransferase</fullName>
        <ecNumber evidence="5 13">2.5.1.6</ecNumber>
    </recommendedName>
</protein>
<dbReference type="InterPro" id="IPR022628">
    <property type="entry name" value="S-AdoMet_synt_N"/>
</dbReference>
<evidence type="ECO:0000256" key="10">
    <source>
        <dbReference type="ARBA" id="ARBA00022840"/>
    </source>
</evidence>
<dbReference type="STRING" id="39029.BSR42_07365"/>
<comment type="cofactor">
    <cofactor evidence="2">
        <name>K(+)</name>
        <dbReference type="ChEBI" id="CHEBI:29103"/>
    </cofactor>
</comment>
<dbReference type="GO" id="GO:0006556">
    <property type="term" value="P:S-adenosylmethionine biosynthetic process"/>
    <property type="evidence" value="ECO:0007669"/>
    <property type="project" value="UniProtKB-UniRule"/>
</dbReference>
<dbReference type="GO" id="GO:0005737">
    <property type="term" value="C:cytoplasm"/>
    <property type="evidence" value="ECO:0007669"/>
    <property type="project" value="UniProtKB-SubCell"/>
</dbReference>
<feature type="domain" description="S-adenosylmethionine synthetase N-terminal" evidence="16">
    <location>
        <begin position="13"/>
        <end position="108"/>
    </location>
</feature>
<dbReference type="PATRIC" id="fig|1122219.3.peg.3458"/>
<comment type="pathway">
    <text evidence="3">Amino-acid biosynthesis; S-adenosyl-L-methionine biosynthesis; S-adenosyl-L-methionine from L-methionine: step 1/1.</text>
</comment>
<evidence type="ECO:0000259" key="18">
    <source>
        <dbReference type="Pfam" id="PF02773"/>
    </source>
</evidence>
<dbReference type="EMBL" id="LEKT01000010">
    <property type="protein sequence ID" value="KMO87070.1"/>
    <property type="molecule type" value="Genomic_DNA"/>
</dbReference>
<dbReference type="CDD" id="cd18079">
    <property type="entry name" value="S-AdoMet_synt"/>
    <property type="match status" value="1"/>
</dbReference>
<keyword evidence="9" id="KW-0547">Nucleotide-binding</keyword>
<feature type="domain" description="S-adenosylmethionine synthetase central" evidence="17">
    <location>
        <begin position="122"/>
        <end position="239"/>
    </location>
</feature>
<dbReference type="Pfam" id="PF02773">
    <property type="entry name" value="S-AdoMet_synt_C"/>
    <property type="match status" value="1"/>
</dbReference>
<dbReference type="PIRSF" id="PIRSF000497">
    <property type="entry name" value="MAT"/>
    <property type="match status" value="1"/>
</dbReference>
<evidence type="ECO:0000256" key="4">
    <source>
        <dbReference type="ARBA" id="ARBA00009685"/>
    </source>
</evidence>
<dbReference type="InterPro" id="IPR022629">
    <property type="entry name" value="S-AdoMet_synt_central"/>
</dbReference>
<evidence type="ECO:0000256" key="5">
    <source>
        <dbReference type="ARBA" id="ARBA00012828"/>
    </source>
</evidence>
<keyword evidence="20" id="KW-1185">Reference proteome</keyword>
<feature type="domain" description="S-adenosylmethionine synthetase C-terminal" evidence="18">
    <location>
        <begin position="241"/>
        <end position="380"/>
    </location>
</feature>
<evidence type="ECO:0000256" key="3">
    <source>
        <dbReference type="ARBA" id="ARBA00005224"/>
    </source>
</evidence>
<sequence>MGDDILGNSLYTFLTSEAVTEGHPDKICDQISDAILDAYLAQDRTAHVAVESFVSGNVLTIAGEVHAAAAVDIPETARQVIREIGYTDPVLGFTAADCLIFTNVHQQSTDIRQGVTREAEAVGSGDQGIMYGYATNETANYMPVTCNLAQGLVRQLDRMRHETELGKIFRPDGKSQVTMHFDQEGRPDGIHSLIVSAQHCETVEQEELRRIIRQVVIDPVCGEWLRPDTAVHINATGRFVIGGPAGDTGLTGRKIMVDTYGTIAKHGGGAFSGKDGTKVDRSAAYMARYVAKNITAAGLCDRCEVSIAYAISGIYPEAVQIQTFGTEHVPHERIEKAVAAVFSFAVADVIKLLDLRRPQFRKTAVYGHFGRENEGFAWERTDQAEALRNAAI</sequence>
<evidence type="ECO:0000256" key="15">
    <source>
        <dbReference type="RuleBase" id="RU004462"/>
    </source>
</evidence>
<dbReference type="GO" id="GO:0005524">
    <property type="term" value="F:ATP binding"/>
    <property type="evidence" value="ECO:0007669"/>
    <property type="project" value="UniProtKB-KW"/>
</dbReference>
<dbReference type="PROSITE" id="PS00376">
    <property type="entry name" value="ADOMET_SYNTHASE_1"/>
    <property type="match status" value="1"/>
</dbReference>
<keyword evidence="8 14" id="KW-0479">Metal-binding</keyword>
<evidence type="ECO:0000256" key="2">
    <source>
        <dbReference type="ARBA" id="ARBA00001958"/>
    </source>
</evidence>
<keyword evidence="12 14" id="KW-0630">Potassium</keyword>
<dbReference type="Gene3D" id="3.30.300.10">
    <property type="match status" value="3"/>
</dbReference>
<evidence type="ECO:0000256" key="8">
    <source>
        <dbReference type="ARBA" id="ARBA00022723"/>
    </source>
</evidence>
<dbReference type="GO" id="GO:0046872">
    <property type="term" value="F:metal ion binding"/>
    <property type="evidence" value="ECO:0007669"/>
    <property type="project" value="UniProtKB-KW"/>
</dbReference>
<reference evidence="19 20" key="1">
    <citation type="submission" date="2015-06" db="EMBL/GenBank/DDBJ databases">
        <title>Draft genome sequence of beer spoilage bacterium Megasphaera cerevisiae type strain 20462.</title>
        <authorList>
            <person name="Kutumbaka K."/>
            <person name="Pasmowitz J."/>
            <person name="Mategko J."/>
            <person name="Reyes D."/>
            <person name="Friedrich A."/>
            <person name="Han S."/>
            <person name="Martens-Habbena W."/>
            <person name="Neal-McKinney J."/>
            <person name="Janagama H.K."/>
            <person name="Nadala C."/>
            <person name="Samadpour M."/>
        </authorList>
    </citation>
    <scope>NUCLEOTIDE SEQUENCE [LARGE SCALE GENOMIC DNA]</scope>
    <source>
        <strain evidence="19 20">DSM 20462</strain>
    </source>
</reference>
<dbReference type="GO" id="GO:0006730">
    <property type="term" value="P:one-carbon metabolic process"/>
    <property type="evidence" value="ECO:0007669"/>
    <property type="project" value="UniProtKB-KW"/>
</dbReference>
<dbReference type="InParanoid" id="A0A0J6WU70"/>
<dbReference type="NCBIfam" id="TIGR01034">
    <property type="entry name" value="metK"/>
    <property type="match status" value="1"/>
</dbReference>
<keyword evidence="6" id="KW-0554">One-carbon metabolism</keyword>
<dbReference type="SUPFAM" id="SSF55973">
    <property type="entry name" value="S-adenosylmethionine synthetase"/>
    <property type="match status" value="3"/>
</dbReference>
<dbReference type="Pfam" id="PF00438">
    <property type="entry name" value="S-AdoMet_synt_N"/>
    <property type="match status" value="1"/>
</dbReference>
<evidence type="ECO:0000259" key="16">
    <source>
        <dbReference type="Pfam" id="PF00438"/>
    </source>
</evidence>
<evidence type="ECO:0000256" key="11">
    <source>
        <dbReference type="ARBA" id="ARBA00022842"/>
    </source>
</evidence>
<dbReference type="InterPro" id="IPR002133">
    <property type="entry name" value="S-AdoMet_synthetase"/>
</dbReference>
<organism evidence="19 20">
    <name type="scientific">Megasphaera cerevisiae DSM 20462</name>
    <dbReference type="NCBI Taxonomy" id="1122219"/>
    <lineage>
        <taxon>Bacteria</taxon>
        <taxon>Bacillati</taxon>
        <taxon>Bacillota</taxon>
        <taxon>Negativicutes</taxon>
        <taxon>Veillonellales</taxon>
        <taxon>Veillonellaceae</taxon>
        <taxon>Megasphaera</taxon>
    </lineage>
</organism>
<evidence type="ECO:0000256" key="7">
    <source>
        <dbReference type="ARBA" id="ARBA00022679"/>
    </source>
</evidence>
<proteinExistence type="inferred from homology"/>
<dbReference type="InterPro" id="IPR022631">
    <property type="entry name" value="ADOMET_SYNTHASE_CS"/>
</dbReference>
<evidence type="ECO:0000259" key="17">
    <source>
        <dbReference type="Pfam" id="PF02772"/>
    </source>
</evidence>
<gene>
    <name evidence="19" type="ORF">AB840_04715</name>
</gene>
<dbReference type="UniPathway" id="UPA00315">
    <property type="reaction ID" value="UER00080"/>
</dbReference>
<evidence type="ECO:0000256" key="13">
    <source>
        <dbReference type="NCBIfam" id="TIGR01034"/>
    </source>
</evidence>
<keyword evidence="7 19" id="KW-0808">Transferase</keyword>
<comment type="cofactor">
    <cofactor evidence="1">
        <name>Mg(2+)</name>
        <dbReference type="ChEBI" id="CHEBI:18420"/>
    </cofactor>
</comment>
<comment type="subcellular location">
    <subcellularLocation>
        <location evidence="14">Cytoplasm</location>
    </subcellularLocation>
</comment>
<dbReference type="Pfam" id="PF02772">
    <property type="entry name" value="S-AdoMet_synt_M"/>
    <property type="match status" value="1"/>
</dbReference>
<evidence type="ECO:0000256" key="14">
    <source>
        <dbReference type="RuleBase" id="RU000542"/>
    </source>
</evidence>
<comment type="subunit">
    <text evidence="14">Homotetramer.</text>
</comment>
<name>A0A0J6WU70_9FIRM</name>
<dbReference type="OrthoDB" id="9801686at2"/>
<comment type="caution">
    <text evidence="19">The sequence shown here is derived from an EMBL/GenBank/DDBJ whole genome shotgun (WGS) entry which is preliminary data.</text>
</comment>